<organism evidence="10 11">
    <name type="scientific">Sinobaca qinghaiensis</name>
    <dbReference type="NCBI Taxonomy" id="342944"/>
    <lineage>
        <taxon>Bacteria</taxon>
        <taxon>Bacillati</taxon>
        <taxon>Bacillota</taxon>
        <taxon>Bacilli</taxon>
        <taxon>Bacillales</taxon>
        <taxon>Sporolactobacillaceae</taxon>
        <taxon>Sinobaca</taxon>
    </lineage>
</organism>
<sequence length="227" mass="25832">MEKILIIEDEASISQVLKAYLQKAGFDTEQVYHGEEGIKAFDRNRPDLALVDVMLPGIDGWDILKHIREKSACPVIMLTALGDMDYRLKGLDEGADDYIPKPFDGKEVVARVKAVLRRSGTTLSEEDVQHFGSLTIYTKAHRVTLNGVDITFSPRDLSLFLFLAGHPNQTMEREQIIYHVWGMDYEGSDRAVDLSIKRIRQSLKHWPSKEGEIKTLRGLGYQFCVYE</sequence>
<evidence type="ECO:0000256" key="5">
    <source>
        <dbReference type="ARBA" id="ARBA00023163"/>
    </source>
</evidence>
<evidence type="ECO:0000256" key="4">
    <source>
        <dbReference type="ARBA" id="ARBA00023125"/>
    </source>
</evidence>
<keyword evidence="11" id="KW-1185">Reference proteome</keyword>
<dbReference type="PANTHER" id="PTHR48111">
    <property type="entry name" value="REGULATOR OF RPOS"/>
    <property type="match status" value="1"/>
</dbReference>
<dbReference type="Proteomes" id="UP000285120">
    <property type="component" value="Unassembled WGS sequence"/>
</dbReference>
<dbReference type="FunFam" id="3.40.50.2300:FF:000001">
    <property type="entry name" value="DNA-binding response regulator PhoB"/>
    <property type="match status" value="1"/>
</dbReference>
<dbReference type="PROSITE" id="PS50110">
    <property type="entry name" value="RESPONSE_REGULATORY"/>
    <property type="match status" value="1"/>
</dbReference>
<keyword evidence="1 6" id="KW-0597">Phosphoprotein</keyword>
<dbReference type="OrthoDB" id="9790442at2"/>
<evidence type="ECO:0000313" key="10">
    <source>
        <dbReference type="EMBL" id="RKD76465.1"/>
    </source>
</evidence>
<dbReference type="SMART" id="SM00448">
    <property type="entry name" value="REC"/>
    <property type="match status" value="1"/>
</dbReference>
<dbReference type="PROSITE" id="PS51755">
    <property type="entry name" value="OMPR_PHOB"/>
    <property type="match status" value="1"/>
</dbReference>
<dbReference type="PANTHER" id="PTHR48111:SF1">
    <property type="entry name" value="TWO-COMPONENT RESPONSE REGULATOR ORR33"/>
    <property type="match status" value="1"/>
</dbReference>
<dbReference type="EMBL" id="RAPK01000006">
    <property type="protein sequence ID" value="RKD76465.1"/>
    <property type="molecule type" value="Genomic_DNA"/>
</dbReference>
<feature type="DNA-binding region" description="OmpR/PhoB-type" evidence="7">
    <location>
        <begin position="126"/>
        <end position="225"/>
    </location>
</feature>
<dbReference type="Gene3D" id="1.10.10.10">
    <property type="entry name" value="Winged helix-like DNA-binding domain superfamily/Winged helix DNA-binding domain"/>
    <property type="match status" value="1"/>
</dbReference>
<dbReference type="RefSeq" id="WP_120191865.1">
    <property type="nucleotide sequence ID" value="NZ_RAPK01000006.1"/>
</dbReference>
<dbReference type="CDD" id="cd17574">
    <property type="entry name" value="REC_OmpR"/>
    <property type="match status" value="1"/>
</dbReference>
<feature type="domain" description="Response regulatory" evidence="8">
    <location>
        <begin position="3"/>
        <end position="116"/>
    </location>
</feature>
<comment type="caution">
    <text evidence="10">The sequence shown here is derived from an EMBL/GenBank/DDBJ whole genome shotgun (WGS) entry which is preliminary data.</text>
</comment>
<evidence type="ECO:0000256" key="3">
    <source>
        <dbReference type="ARBA" id="ARBA00023015"/>
    </source>
</evidence>
<dbReference type="Gene3D" id="3.40.50.2300">
    <property type="match status" value="1"/>
</dbReference>
<keyword evidence="3" id="KW-0805">Transcription regulation</keyword>
<evidence type="ECO:0000256" key="7">
    <source>
        <dbReference type="PROSITE-ProRule" id="PRU01091"/>
    </source>
</evidence>
<evidence type="ECO:0000313" key="11">
    <source>
        <dbReference type="Proteomes" id="UP000285120"/>
    </source>
</evidence>
<dbReference type="Pfam" id="PF00072">
    <property type="entry name" value="Response_reg"/>
    <property type="match status" value="1"/>
</dbReference>
<dbReference type="AlphaFoldDB" id="A0A419V8P8"/>
<dbReference type="GO" id="GO:0000156">
    <property type="term" value="F:phosphorelay response regulator activity"/>
    <property type="evidence" value="ECO:0007669"/>
    <property type="project" value="TreeGrafter"/>
</dbReference>
<keyword evidence="2" id="KW-0902">Two-component regulatory system</keyword>
<reference evidence="10 11" key="1">
    <citation type="submission" date="2018-09" db="EMBL/GenBank/DDBJ databases">
        <title>Genomic Encyclopedia of Archaeal and Bacterial Type Strains, Phase II (KMG-II): from individual species to whole genera.</title>
        <authorList>
            <person name="Goeker M."/>
        </authorList>
    </citation>
    <scope>NUCLEOTIDE SEQUENCE [LARGE SCALE GENOMIC DNA]</scope>
    <source>
        <strain evidence="10 11">DSM 17008</strain>
    </source>
</reference>
<dbReference type="SMART" id="SM00862">
    <property type="entry name" value="Trans_reg_C"/>
    <property type="match status" value="1"/>
</dbReference>
<keyword evidence="4 7" id="KW-0238">DNA-binding</keyword>
<protein>
    <submittedName>
        <fullName evidence="10">DNA-binding response OmpR family regulator</fullName>
    </submittedName>
</protein>
<evidence type="ECO:0000259" key="9">
    <source>
        <dbReference type="PROSITE" id="PS51755"/>
    </source>
</evidence>
<dbReference type="CDD" id="cd00383">
    <property type="entry name" value="trans_reg_C"/>
    <property type="match status" value="1"/>
</dbReference>
<evidence type="ECO:0000256" key="2">
    <source>
        <dbReference type="ARBA" id="ARBA00023012"/>
    </source>
</evidence>
<feature type="domain" description="OmpR/PhoB-type" evidence="9">
    <location>
        <begin position="126"/>
        <end position="225"/>
    </location>
</feature>
<evidence type="ECO:0000256" key="6">
    <source>
        <dbReference type="PROSITE-ProRule" id="PRU00169"/>
    </source>
</evidence>
<proteinExistence type="predicted"/>
<dbReference type="Gene3D" id="6.10.250.690">
    <property type="match status" value="1"/>
</dbReference>
<dbReference type="GO" id="GO:0000976">
    <property type="term" value="F:transcription cis-regulatory region binding"/>
    <property type="evidence" value="ECO:0007669"/>
    <property type="project" value="TreeGrafter"/>
</dbReference>
<dbReference type="InterPro" id="IPR011006">
    <property type="entry name" value="CheY-like_superfamily"/>
</dbReference>
<dbReference type="GO" id="GO:0005829">
    <property type="term" value="C:cytosol"/>
    <property type="evidence" value="ECO:0007669"/>
    <property type="project" value="TreeGrafter"/>
</dbReference>
<gene>
    <name evidence="10" type="ORF">ATL39_0682</name>
</gene>
<feature type="modified residue" description="4-aspartylphosphate" evidence="6">
    <location>
        <position position="52"/>
    </location>
</feature>
<dbReference type="GO" id="GO:0032993">
    <property type="term" value="C:protein-DNA complex"/>
    <property type="evidence" value="ECO:0007669"/>
    <property type="project" value="TreeGrafter"/>
</dbReference>
<dbReference type="InterPro" id="IPR001789">
    <property type="entry name" value="Sig_transdc_resp-reg_receiver"/>
</dbReference>
<dbReference type="GO" id="GO:0006355">
    <property type="term" value="P:regulation of DNA-templated transcription"/>
    <property type="evidence" value="ECO:0007669"/>
    <property type="project" value="InterPro"/>
</dbReference>
<dbReference type="InterPro" id="IPR039420">
    <property type="entry name" value="WalR-like"/>
</dbReference>
<evidence type="ECO:0000259" key="8">
    <source>
        <dbReference type="PROSITE" id="PS50110"/>
    </source>
</evidence>
<dbReference type="InterPro" id="IPR036388">
    <property type="entry name" value="WH-like_DNA-bd_sf"/>
</dbReference>
<evidence type="ECO:0000256" key="1">
    <source>
        <dbReference type="ARBA" id="ARBA00022553"/>
    </source>
</evidence>
<dbReference type="InterPro" id="IPR001867">
    <property type="entry name" value="OmpR/PhoB-type_DNA-bd"/>
</dbReference>
<name>A0A419V8P8_9BACL</name>
<keyword evidence="5" id="KW-0804">Transcription</keyword>
<dbReference type="SUPFAM" id="SSF52172">
    <property type="entry name" value="CheY-like"/>
    <property type="match status" value="1"/>
</dbReference>
<dbReference type="Pfam" id="PF00486">
    <property type="entry name" value="Trans_reg_C"/>
    <property type="match status" value="1"/>
</dbReference>
<accession>A0A419V8P8</accession>